<dbReference type="AlphaFoldDB" id="A0AA41ZCY6"/>
<name>A0AA41ZCY6_9GAMM</name>
<feature type="binding site" description="axial binding residue" evidence="12">
    <location>
        <position position="88"/>
    </location>
    <ligand>
        <name>heme</name>
        <dbReference type="ChEBI" id="CHEBI:30413"/>
        <note>ligand shared with second transmembrane subunit</note>
    </ligand>
    <ligandPart>
        <name>Fe</name>
        <dbReference type="ChEBI" id="CHEBI:18248"/>
    </ligandPart>
</feature>
<sequence>MNSRKNPSPKKRPVNLDLSSMQFPLPSLVSISHRVTGIILFVGLIFLLWAFDTSLSSPHGFEAVQDVLSGNALAKLVCWGLLSALGYHLVAGVRHLLMDAGYGETLEGGKRGAQIAVVCGAVIVILAGVWVW</sequence>
<protein>
    <recommendedName>
        <fullName evidence="4">Succinate dehydrogenase cytochrome b556 subunit</fullName>
    </recommendedName>
</protein>
<evidence type="ECO:0000256" key="13">
    <source>
        <dbReference type="SAM" id="Phobius"/>
    </source>
</evidence>
<comment type="subunit">
    <text evidence="11">Part of an enzyme complex containing four subunits: a flavoprotein, an iron-sulfur protein, plus two membrane-anchoring proteins, SdhC and SdhD. The complex can form homotrimers.</text>
</comment>
<feature type="transmembrane region" description="Helical" evidence="13">
    <location>
        <begin position="72"/>
        <end position="93"/>
    </location>
</feature>
<evidence type="ECO:0000256" key="7">
    <source>
        <dbReference type="ARBA" id="ARBA00022723"/>
    </source>
</evidence>
<evidence type="ECO:0000313" key="15">
    <source>
        <dbReference type="Proteomes" id="UP001165678"/>
    </source>
</evidence>
<evidence type="ECO:0000256" key="4">
    <source>
        <dbReference type="ARBA" id="ARBA00020076"/>
    </source>
</evidence>
<accession>A0AA41ZCY6</accession>
<dbReference type="InterPro" id="IPR014314">
    <property type="entry name" value="Succ_DH_cytb556"/>
</dbReference>
<dbReference type="GO" id="GO:0009055">
    <property type="term" value="F:electron transfer activity"/>
    <property type="evidence" value="ECO:0007669"/>
    <property type="project" value="InterPro"/>
</dbReference>
<dbReference type="GO" id="GO:0046872">
    <property type="term" value="F:metal ion binding"/>
    <property type="evidence" value="ECO:0007669"/>
    <property type="project" value="UniProtKB-KW"/>
</dbReference>
<dbReference type="SUPFAM" id="SSF81343">
    <property type="entry name" value="Fumarate reductase respiratory complex transmembrane subunits"/>
    <property type="match status" value="1"/>
</dbReference>
<feature type="transmembrane region" description="Helical" evidence="13">
    <location>
        <begin position="31"/>
        <end position="51"/>
    </location>
</feature>
<evidence type="ECO:0000256" key="2">
    <source>
        <dbReference type="ARBA" id="ARBA00004141"/>
    </source>
</evidence>
<dbReference type="Pfam" id="PF01127">
    <property type="entry name" value="Sdh_cyt"/>
    <property type="match status" value="1"/>
</dbReference>
<keyword evidence="15" id="KW-1185">Reference proteome</keyword>
<comment type="function">
    <text evidence="1">Membrane-anchoring subunit of succinate dehydrogenase (SDH).</text>
</comment>
<dbReference type="GO" id="GO:0005886">
    <property type="term" value="C:plasma membrane"/>
    <property type="evidence" value="ECO:0007669"/>
    <property type="project" value="TreeGrafter"/>
</dbReference>
<dbReference type="NCBIfam" id="TIGR02970">
    <property type="entry name" value="succ_dehyd_cytB"/>
    <property type="match status" value="1"/>
</dbReference>
<dbReference type="RefSeq" id="WP_265895438.1">
    <property type="nucleotide sequence ID" value="NZ_JAMLJK010000001.1"/>
</dbReference>
<evidence type="ECO:0000256" key="1">
    <source>
        <dbReference type="ARBA" id="ARBA00004050"/>
    </source>
</evidence>
<keyword evidence="10 13" id="KW-0472">Membrane</keyword>
<evidence type="ECO:0000256" key="8">
    <source>
        <dbReference type="ARBA" id="ARBA00022989"/>
    </source>
</evidence>
<evidence type="ECO:0000256" key="11">
    <source>
        <dbReference type="ARBA" id="ARBA00025912"/>
    </source>
</evidence>
<dbReference type="PANTHER" id="PTHR10978:SF5">
    <property type="entry name" value="SUCCINATE DEHYDROGENASE CYTOCHROME B560 SUBUNIT, MITOCHONDRIAL"/>
    <property type="match status" value="1"/>
</dbReference>
<evidence type="ECO:0000256" key="12">
    <source>
        <dbReference type="PIRSR" id="PIRSR000178-1"/>
    </source>
</evidence>
<feature type="transmembrane region" description="Helical" evidence="13">
    <location>
        <begin position="113"/>
        <end position="131"/>
    </location>
</feature>
<evidence type="ECO:0000256" key="3">
    <source>
        <dbReference type="ARBA" id="ARBA00007244"/>
    </source>
</evidence>
<dbReference type="PANTHER" id="PTHR10978">
    <property type="entry name" value="SUCCINATE DEHYDROGENASE CYTOCHROME B560 SUBUNIT"/>
    <property type="match status" value="1"/>
</dbReference>
<comment type="similarity">
    <text evidence="3">Belongs to the cytochrome b560 family.</text>
</comment>
<keyword evidence="8 13" id="KW-1133">Transmembrane helix</keyword>
<dbReference type="Proteomes" id="UP001165678">
    <property type="component" value="Unassembled WGS sequence"/>
</dbReference>
<proteinExistence type="inferred from homology"/>
<dbReference type="CDD" id="cd03499">
    <property type="entry name" value="SQR_TypeC_SdhC"/>
    <property type="match status" value="1"/>
</dbReference>
<evidence type="ECO:0000256" key="6">
    <source>
        <dbReference type="ARBA" id="ARBA00022692"/>
    </source>
</evidence>
<evidence type="ECO:0000256" key="5">
    <source>
        <dbReference type="ARBA" id="ARBA00022617"/>
    </source>
</evidence>
<dbReference type="PIRSF" id="PIRSF000178">
    <property type="entry name" value="SDH_cyt_b560"/>
    <property type="match status" value="1"/>
</dbReference>
<keyword evidence="9 12" id="KW-0408">Iron</keyword>
<gene>
    <name evidence="14" type="primary">sdhC</name>
    <name evidence="14" type="ORF">OQ287_02165</name>
</gene>
<dbReference type="InterPro" id="IPR034804">
    <property type="entry name" value="SQR/QFR_C/D"/>
</dbReference>
<dbReference type="GO" id="GO:0006099">
    <property type="term" value="P:tricarboxylic acid cycle"/>
    <property type="evidence" value="ECO:0007669"/>
    <property type="project" value="InterPro"/>
</dbReference>
<dbReference type="Gene3D" id="1.20.1300.10">
    <property type="entry name" value="Fumarate reductase/succinate dehydrogenase, transmembrane subunit"/>
    <property type="match status" value="1"/>
</dbReference>
<comment type="caution">
    <text evidence="14">The sequence shown here is derived from an EMBL/GenBank/DDBJ whole genome shotgun (WGS) entry which is preliminary data.</text>
</comment>
<keyword evidence="5 12" id="KW-0349">Heme</keyword>
<organism evidence="14 15">
    <name type="scientific">Larsenimonas rhizosphaerae</name>
    <dbReference type="NCBI Taxonomy" id="2944682"/>
    <lineage>
        <taxon>Bacteria</taxon>
        <taxon>Pseudomonadati</taxon>
        <taxon>Pseudomonadota</taxon>
        <taxon>Gammaproteobacteria</taxon>
        <taxon>Oceanospirillales</taxon>
        <taxon>Halomonadaceae</taxon>
        <taxon>Larsenimonas</taxon>
    </lineage>
</organism>
<evidence type="ECO:0000256" key="9">
    <source>
        <dbReference type="ARBA" id="ARBA00023004"/>
    </source>
</evidence>
<reference evidence="14" key="1">
    <citation type="submission" date="2022-11" db="EMBL/GenBank/DDBJ databases">
        <title>Larsenimonas rhizosphaerae sp. nov., isolated from a tidal mudflat.</title>
        <authorList>
            <person name="Lee S.D."/>
            <person name="Kim I.S."/>
        </authorList>
    </citation>
    <scope>NUCLEOTIDE SEQUENCE</scope>
    <source>
        <strain evidence="14">GH2-1</strain>
    </source>
</reference>
<comment type="cofactor">
    <cofactor evidence="12">
        <name>heme</name>
        <dbReference type="ChEBI" id="CHEBI:30413"/>
    </cofactor>
    <text evidence="12">The heme is bound between the two transmembrane subunits.</text>
</comment>
<keyword evidence="6 13" id="KW-0812">Transmembrane</keyword>
<evidence type="ECO:0000256" key="10">
    <source>
        <dbReference type="ARBA" id="ARBA00023136"/>
    </source>
</evidence>
<evidence type="ECO:0000313" key="14">
    <source>
        <dbReference type="EMBL" id="MCX2523037.1"/>
    </source>
</evidence>
<comment type="subcellular location">
    <subcellularLocation>
        <location evidence="2">Membrane</location>
        <topology evidence="2">Multi-pass membrane protein</topology>
    </subcellularLocation>
</comment>
<dbReference type="InterPro" id="IPR018495">
    <property type="entry name" value="Succ_DH_cyt_bsu_CS"/>
</dbReference>
<keyword evidence="7 12" id="KW-0479">Metal-binding</keyword>
<dbReference type="PROSITE" id="PS01001">
    <property type="entry name" value="SDH_CYT_2"/>
    <property type="match status" value="1"/>
</dbReference>
<dbReference type="EMBL" id="JAPIVE010000001">
    <property type="protein sequence ID" value="MCX2523037.1"/>
    <property type="molecule type" value="Genomic_DNA"/>
</dbReference>
<dbReference type="PROSITE" id="PS01000">
    <property type="entry name" value="SDH_CYT_1"/>
    <property type="match status" value="1"/>
</dbReference>
<dbReference type="InterPro" id="IPR000701">
    <property type="entry name" value="SuccDH_FuR_B_TM-su"/>
</dbReference>